<gene>
    <name evidence="1" type="ORF">CPELLU_LOCUS18407</name>
</gene>
<feature type="non-terminal residue" evidence="1">
    <location>
        <position position="1"/>
    </location>
</feature>
<sequence>PVRITSPHFSSGYDIPHFSGFVAVWCSTSNHQANNDTYIVRSVDITAAMERLRIRMQKHAYVQYVNSTIALRRI</sequence>
<protein>
    <submittedName>
        <fullName evidence="1">24400_t:CDS:1</fullName>
    </submittedName>
</protein>
<feature type="non-terminal residue" evidence="1">
    <location>
        <position position="74"/>
    </location>
</feature>
<name>A0A9N9K5Y8_9GLOM</name>
<dbReference type="AlphaFoldDB" id="A0A9N9K5Y8"/>
<evidence type="ECO:0000313" key="1">
    <source>
        <dbReference type="EMBL" id="CAG8808728.1"/>
    </source>
</evidence>
<dbReference type="EMBL" id="CAJVQA010036562">
    <property type="protein sequence ID" value="CAG8808728.1"/>
    <property type="molecule type" value="Genomic_DNA"/>
</dbReference>
<keyword evidence="2" id="KW-1185">Reference proteome</keyword>
<comment type="caution">
    <text evidence="1">The sequence shown here is derived from an EMBL/GenBank/DDBJ whole genome shotgun (WGS) entry which is preliminary data.</text>
</comment>
<accession>A0A9N9K5Y8</accession>
<reference evidence="1" key="1">
    <citation type="submission" date="2021-06" db="EMBL/GenBank/DDBJ databases">
        <authorList>
            <person name="Kallberg Y."/>
            <person name="Tangrot J."/>
            <person name="Rosling A."/>
        </authorList>
    </citation>
    <scope>NUCLEOTIDE SEQUENCE</scope>
    <source>
        <strain evidence="1">FL966</strain>
    </source>
</reference>
<dbReference type="Proteomes" id="UP000789759">
    <property type="component" value="Unassembled WGS sequence"/>
</dbReference>
<proteinExistence type="predicted"/>
<organism evidence="1 2">
    <name type="scientific">Cetraspora pellucida</name>
    <dbReference type="NCBI Taxonomy" id="1433469"/>
    <lineage>
        <taxon>Eukaryota</taxon>
        <taxon>Fungi</taxon>
        <taxon>Fungi incertae sedis</taxon>
        <taxon>Mucoromycota</taxon>
        <taxon>Glomeromycotina</taxon>
        <taxon>Glomeromycetes</taxon>
        <taxon>Diversisporales</taxon>
        <taxon>Gigasporaceae</taxon>
        <taxon>Cetraspora</taxon>
    </lineage>
</organism>
<evidence type="ECO:0000313" key="2">
    <source>
        <dbReference type="Proteomes" id="UP000789759"/>
    </source>
</evidence>